<evidence type="ECO:0000259" key="7">
    <source>
        <dbReference type="Pfam" id="PF00460"/>
    </source>
</evidence>
<comment type="similarity">
    <text evidence="2 6">Belongs to the flagella basal body rod proteins family.</text>
</comment>
<evidence type="ECO:0000256" key="6">
    <source>
        <dbReference type="PIRNR" id="PIRNR002889"/>
    </source>
</evidence>
<evidence type="ECO:0000256" key="2">
    <source>
        <dbReference type="ARBA" id="ARBA00009677"/>
    </source>
</evidence>
<evidence type="ECO:0000313" key="8">
    <source>
        <dbReference type="EMBL" id="MZR30607.1"/>
    </source>
</evidence>
<keyword evidence="8" id="KW-0969">Cilium</keyword>
<comment type="caution">
    <text evidence="8">The sequence shown here is derived from an EMBL/GenBank/DDBJ whole genome shotgun (WGS) entry which is preliminary data.</text>
</comment>
<name>A0A6L8W8Q3_9PROT</name>
<evidence type="ECO:0000256" key="5">
    <source>
        <dbReference type="ARBA" id="ARBA00024934"/>
    </source>
</evidence>
<dbReference type="GO" id="GO:0030694">
    <property type="term" value="C:bacterial-type flagellum basal body, rod"/>
    <property type="evidence" value="ECO:0007669"/>
    <property type="project" value="InterPro"/>
</dbReference>
<protein>
    <recommendedName>
        <fullName evidence="3 6">Flagellar basal body rod protein FlgB</fullName>
    </recommendedName>
</protein>
<keyword evidence="9" id="KW-1185">Reference proteome</keyword>
<keyword evidence="8" id="KW-0966">Cell projection</keyword>
<evidence type="ECO:0000256" key="3">
    <source>
        <dbReference type="ARBA" id="ARBA00014376"/>
    </source>
</evidence>
<sequence length="133" mass="15256">MNLEKIPLFAALTEKMKWLTARQKVLAQNIANSDTPNYRAQDLKPLEFREMIDAPQKKGVHINRTNTKHIYASEINSYETQVNRDVSEVSPTGNAVLLEEEMMKVAETQIQYELTTSLYKKNLGMLKTALGRR</sequence>
<accession>A0A6L8W8Q3</accession>
<comment type="subcellular location">
    <subcellularLocation>
        <location evidence="1 6">Bacterial flagellum basal body</location>
    </subcellularLocation>
</comment>
<feature type="domain" description="Flagellar basal body rod protein N-terminal" evidence="7">
    <location>
        <begin position="21"/>
        <end position="39"/>
    </location>
</feature>
<gene>
    <name evidence="8" type="primary">flgB</name>
    <name evidence="8" type="ORF">GQE98_08170</name>
</gene>
<comment type="function">
    <text evidence="5 6">Structural component of flagellum, the bacterial motility apparatus. Part of the rod structure of flagellar basal body.</text>
</comment>
<dbReference type="GO" id="GO:0071973">
    <property type="term" value="P:bacterial-type flagellum-dependent cell motility"/>
    <property type="evidence" value="ECO:0007669"/>
    <property type="project" value="InterPro"/>
</dbReference>
<comment type="subunit">
    <text evidence="6">The basal body constitutes a major portion of the flagellar organelle and consists of a number of rings mounted on a central rod.</text>
</comment>
<keyword evidence="8" id="KW-0282">Flagellum</keyword>
<reference evidence="8 9" key="1">
    <citation type="submission" date="2019-12" db="EMBL/GenBank/DDBJ databases">
        <title>Snethiella sp. nov. sp. isolated from sea sand.</title>
        <authorList>
            <person name="Kim J."/>
            <person name="Jeong S.E."/>
            <person name="Jung H.S."/>
            <person name="Jeon C.O."/>
        </authorList>
    </citation>
    <scope>NUCLEOTIDE SEQUENCE [LARGE SCALE GENOMIC DNA]</scope>
    <source>
        <strain evidence="8 9">DP05</strain>
    </source>
</reference>
<dbReference type="Pfam" id="PF00460">
    <property type="entry name" value="Flg_bb_rod"/>
    <property type="match status" value="1"/>
</dbReference>
<dbReference type="NCBIfam" id="TIGR01396">
    <property type="entry name" value="FlgB"/>
    <property type="match status" value="1"/>
</dbReference>
<dbReference type="AlphaFoldDB" id="A0A6L8W8Q3"/>
<evidence type="ECO:0000256" key="4">
    <source>
        <dbReference type="ARBA" id="ARBA00023143"/>
    </source>
</evidence>
<dbReference type="PIRSF" id="PIRSF002889">
    <property type="entry name" value="Rod_FlgB"/>
    <property type="match status" value="1"/>
</dbReference>
<dbReference type="Proteomes" id="UP000476030">
    <property type="component" value="Unassembled WGS sequence"/>
</dbReference>
<evidence type="ECO:0000313" key="9">
    <source>
        <dbReference type="Proteomes" id="UP000476030"/>
    </source>
</evidence>
<dbReference type="RefSeq" id="WP_161315174.1">
    <property type="nucleotide sequence ID" value="NZ_WTUW01000002.1"/>
</dbReference>
<dbReference type="InterPro" id="IPR001444">
    <property type="entry name" value="Flag_bb_rod_N"/>
</dbReference>
<dbReference type="InterPro" id="IPR006300">
    <property type="entry name" value="FlgB"/>
</dbReference>
<dbReference type="EMBL" id="WTUW01000002">
    <property type="protein sequence ID" value="MZR30607.1"/>
    <property type="molecule type" value="Genomic_DNA"/>
</dbReference>
<organism evidence="8 9">
    <name type="scientific">Sneathiella litorea</name>
    <dbReference type="NCBI Taxonomy" id="2606216"/>
    <lineage>
        <taxon>Bacteria</taxon>
        <taxon>Pseudomonadati</taxon>
        <taxon>Pseudomonadota</taxon>
        <taxon>Alphaproteobacteria</taxon>
        <taxon>Sneathiellales</taxon>
        <taxon>Sneathiellaceae</taxon>
        <taxon>Sneathiella</taxon>
    </lineage>
</organism>
<proteinExistence type="inferred from homology"/>
<evidence type="ECO:0000256" key="1">
    <source>
        <dbReference type="ARBA" id="ARBA00004117"/>
    </source>
</evidence>
<keyword evidence="4 6" id="KW-0975">Bacterial flagellum</keyword>